<dbReference type="Proteomes" id="UP000008021">
    <property type="component" value="Chromosome 6"/>
</dbReference>
<sequence>MVCFATSPSKESIIHPLRSPFIRPLEAKIEKAGQVLKQCRGESRSTTSFRTSARTGLIR</sequence>
<accession>A0A0E0DWE2</accession>
<keyword evidence="2" id="KW-1185">Reference proteome</keyword>
<dbReference type="EnsemblPlants" id="OMERI06G02320.2">
    <property type="protein sequence ID" value="OMERI06G02320.2"/>
    <property type="gene ID" value="OMERI06G02320"/>
</dbReference>
<protein>
    <submittedName>
        <fullName evidence="1">Uncharacterized protein</fullName>
    </submittedName>
</protein>
<evidence type="ECO:0000313" key="2">
    <source>
        <dbReference type="Proteomes" id="UP000008021"/>
    </source>
</evidence>
<dbReference type="AlphaFoldDB" id="A0A0E0DWE2"/>
<evidence type="ECO:0000313" key="1">
    <source>
        <dbReference type="EnsemblPlants" id="OMERI06G02320.2"/>
    </source>
</evidence>
<name>A0A0E0DWE2_9ORYZ</name>
<reference evidence="1" key="2">
    <citation type="submission" date="2018-05" db="EMBL/GenBank/DDBJ databases">
        <title>OmerRS3 (Oryza meridionalis Reference Sequence Version 3).</title>
        <authorList>
            <person name="Zhang J."/>
            <person name="Kudrna D."/>
            <person name="Lee S."/>
            <person name="Talag J."/>
            <person name="Welchert J."/>
            <person name="Wing R.A."/>
        </authorList>
    </citation>
    <scope>NUCLEOTIDE SEQUENCE [LARGE SCALE GENOMIC DNA]</scope>
    <source>
        <strain evidence="1">cv. OR44</strain>
    </source>
</reference>
<dbReference type="Gramene" id="OMERI06G02320.2">
    <property type="protein sequence ID" value="OMERI06G02320.2"/>
    <property type="gene ID" value="OMERI06G02320"/>
</dbReference>
<proteinExistence type="predicted"/>
<reference evidence="1" key="1">
    <citation type="submission" date="2015-04" db="UniProtKB">
        <authorList>
            <consortium name="EnsemblPlants"/>
        </authorList>
    </citation>
    <scope>IDENTIFICATION</scope>
</reference>
<organism evidence="1">
    <name type="scientific">Oryza meridionalis</name>
    <dbReference type="NCBI Taxonomy" id="40149"/>
    <lineage>
        <taxon>Eukaryota</taxon>
        <taxon>Viridiplantae</taxon>
        <taxon>Streptophyta</taxon>
        <taxon>Embryophyta</taxon>
        <taxon>Tracheophyta</taxon>
        <taxon>Spermatophyta</taxon>
        <taxon>Magnoliopsida</taxon>
        <taxon>Liliopsida</taxon>
        <taxon>Poales</taxon>
        <taxon>Poaceae</taxon>
        <taxon>BOP clade</taxon>
        <taxon>Oryzoideae</taxon>
        <taxon>Oryzeae</taxon>
        <taxon>Oryzinae</taxon>
        <taxon>Oryza</taxon>
    </lineage>
</organism>
<dbReference type="HOGENOM" id="CLU_2964846_0_0_1"/>